<dbReference type="PANTHER" id="PTHR23028">
    <property type="entry name" value="ACETYLTRANSFERASE"/>
    <property type="match status" value="1"/>
</dbReference>
<evidence type="ECO:0000313" key="3">
    <source>
        <dbReference type="EMBL" id="MBV4358322.1"/>
    </source>
</evidence>
<keyword evidence="1" id="KW-0812">Transmembrane</keyword>
<dbReference type="GO" id="GO:0000271">
    <property type="term" value="P:polysaccharide biosynthetic process"/>
    <property type="evidence" value="ECO:0007669"/>
    <property type="project" value="TreeGrafter"/>
</dbReference>
<protein>
    <submittedName>
        <fullName evidence="3">Acyltransferase</fullName>
    </submittedName>
</protein>
<dbReference type="RefSeq" id="WP_217791995.1">
    <property type="nucleotide sequence ID" value="NZ_JAHSPG010000011.1"/>
</dbReference>
<sequence length="363" mass="41797">MKNSTNFPALTGIRAIAAYLVFFTHVSPFGGKVIYDNQLYFFFRDLNILHIELSLFFVLSGFVVANKYYETSQKKGWRNYFANRFVRIYPLFWGITTLTLLANFFFRLQMNINWKLYLLNISLLKGFFKDLFLSGVGQTWTLTVVEMFYLLVPIFFFCVKKSKWNLIAIPAILLGLGLLLVSVFKNFDFYGFFGSNDFMLQTSLFGRCFEFFVGIALALLLKNKRADSERKIGLTYVGLAIILVHLIVYAYLAELVKDPSRLTLIRVTLNNFTLPLFGISLLFWGLITENTRLNRILGGKAFVLLGQSSYVFYLIHVGIFTAILMKFSSNIVFLFIALNLLAIIGFKLVDEPLTKYLKQKLQV</sequence>
<keyword evidence="4" id="KW-1185">Reference proteome</keyword>
<feature type="transmembrane region" description="Helical" evidence="1">
    <location>
        <begin position="272"/>
        <end position="289"/>
    </location>
</feature>
<feature type="domain" description="Acyltransferase 3" evidence="2">
    <location>
        <begin position="9"/>
        <end position="337"/>
    </location>
</feature>
<dbReference type="Proteomes" id="UP000812270">
    <property type="component" value="Unassembled WGS sequence"/>
</dbReference>
<dbReference type="AlphaFoldDB" id="A0A9E2W8K6"/>
<evidence type="ECO:0000313" key="4">
    <source>
        <dbReference type="Proteomes" id="UP000812270"/>
    </source>
</evidence>
<feature type="transmembrane region" description="Helical" evidence="1">
    <location>
        <begin position="140"/>
        <end position="159"/>
    </location>
</feature>
<dbReference type="EMBL" id="JAHSPG010000011">
    <property type="protein sequence ID" value="MBV4358322.1"/>
    <property type="molecule type" value="Genomic_DNA"/>
</dbReference>
<evidence type="ECO:0000259" key="2">
    <source>
        <dbReference type="Pfam" id="PF01757"/>
    </source>
</evidence>
<proteinExistence type="predicted"/>
<feature type="transmembrane region" description="Helical" evidence="1">
    <location>
        <begin position="166"/>
        <end position="184"/>
    </location>
</feature>
<feature type="transmembrane region" description="Helical" evidence="1">
    <location>
        <begin position="331"/>
        <end position="349"/>
    </location>
</feature>
<comment type="caution">
    <text evidence="3">The sequence shown here is derived from an EMBL/GenBank/DDBJ whole genome shotgun (WGS) entry which is preliminary data.</text>
</comment>
<keyword evidence="1" id="KW-0472">Membrane</keyword>
<keyword evidence="3" id="KW-0012">Acyltransferase</keyword>
<dbReference type="PANTHER" id="PTHR23028:SF53">
    <property type="entry name" value="ACYL_TRANSF_3 DOMAIN-CONTAINING PROTEIN"/>
    <property type="match status" value="1"/>
</dbReference>
<feature type="transmembrane region" description="Helical" evidence="1">
    <location>
        <begin position="86"/>
        <end position="106"/>
    </location>
</feature>
<accession>A0A9E2W8K6</accession>
<dbReference type="InterPro" id="IPR002656">
    <property type="entry name" value="Acyl_transf_3_dom"/>
</dbReference>
<organism evidence="3 4">
    <name type="scientific">Pinibacter aurantiacus</name>
    <dbReference type="NCBI Taxonomy" id="2851599"/>
    <lineage>
        <taxon>Bacteria</taxon>
        <taxon>Pseudomonadati</taxon>
        <taxon>Bacteroidota</taxon>
        <taxon>Chitinophagia</taxon>
        <taxon>Chitinophagales</taxon>
        <taxon>Chitinophagaceae</taxon>
        <taxon>Pinibacter</taxon>
    </lineage>
</organism>
<feature type="transmembrane region" description="Helical" evidence="1">
    <location>
        <begin position="7"/>
        <end position="26"/>
    </location>
</feature>
<keyword evidence="3" id="KW-0808">Transferase</keyword>
<name>A0A9E2W8K6_9BACT</name>
<dbReference type="GO" id="GO:0016020">
    <property type="term" value="C:membrane"/>
    <property type="evidence" value="ECO:0007669"/>
    <property type="project" value="TreeGrafter"/>
</dbReference>
<feature type="transmembrane region" description="Helical" evidence="1">
    <location>
        <begin position="46"/>
        <end position="65"/>
    </location>
</feature>
<dbReference type="Pfam" id="PF01757">
    <property type="entry name" value="Acyl_transf_3"/>
    <property type="match status" value="1"/>
</dbReference>
<keyword evidence="1" id="KW-1133">Transmembrane helix</keyword>
<gene>
    <name evidence="3" type="ORF">KTO63_14245</name>
</gene>
<evidence type="ECO:0000256" key="1">
    <source>
        <dbReference type="SAM" id="Phobius"/>
    </source>
</evidence>
<reference evidence="3" key="1">
    <citation type="submission" date="2021-06" db="EMBL/GenBank/DDBJ databases">
        <authorList>
            <person name="Huq M.A."/>
        </authorList>
    </citation>
    <scope>NUCLEOTIDE SEQUENCE</scope>
    <source>
        <strain evidence="3">MAH-26</strain>
    </source>
</reference>
<feature type="transmembrane region" description="Helical" evidence="1">
    <location>
        <begin position="301"/>
        <end position="325"/>
    </location>
</feature>
<feature type="transmembrane region" description="Helical" evidence="1">
    <location>
        <begin position="204"/>
        <end position="221"/>
    </location>
</feature>
<dbReference type="GO" id="GO:0016747">
    <property type="term" value="F:acyltransferase activity, transferring groups other than amino-acyl groups"/>
    <property type="evidence" value="ECO:0007669"/>
    <property type="project" value="InterPro"/>
</dbReference>
<dbReference type="InterPro" id="IPR050879">
    <property type="entry name" value="Acyltransferase_3"/>
</dbReference>
<feature type="transmembrane region" description="Helical" evidence="1">
    <location>
        <begin position="233"/>
        <end position="252"/>
    </location>
</feature>